<evidence type="ECO:0000313" key="4">
    <source>
        <dbReference type="Proteomes" id="UP000249364"/>
    </source>
</evidence>
<feature type="domain" description="IstB-like ATP-binding" evidence="2">
    <location>
        <begin position="123"/>
        <end position="160"/>
    </location>
</feature>
<accession>A0A2W7PSH3</accession>
<reference evidence="3 4" key="1">
    <citation type="submission" date="2018-06" db="EMBL/GenBank/DDBJ databases">
        <title>Genomic Encyclopedia of Archaeal and Bacterial Type Strains, Phase II (KMG-II): from individual species to whole genera.</title>
        <authorList>
            <person name="Goeker M."/>
        </authorList>
    </citation>
    <scope>NUCLEOTIDE SEQUENCE [LARGE SCALE GENOMIC DNA]</scope>
    <source>
        <strain evidence="3 4">DSM 13087</strain>
    </source>
</reference>
<dbReference type="Gene3D" id="3.40.50.300">
    <property type="entry name" value="P-loop containing nucleotide triphosphate hydrolases"/>
    <property type="match status" value="1"/>
</dbReference>
<evidence type="ECO:0000256" key="1">
    <source>
        <dbReference type="SAM" id="MobiDB-lite"/>
    </source>
</evidence>
<dbReference type="InterPro" id="IPR027417">
    <property type="entry name" value="P-loop_NTPase"/>
</dbReference>
<dbReference type="Proteomes" id="UP000249364">
    <property type="component" value="Unassembled WGS sequence"/>
</dbReference>
<dbReference type="EMBL" id="QKZQ01000017">
    <property type="protein sequence ID" value="PZX38343.1"/>
    <property type="molecule type" value="Genomic_DNA"/>
</dbReference>
<evidence type="ECO:0000313" key="3">
    <source>
        <dbReference type="EMBL" id="PZX38343.1"/>
    </source>
</evidence>
<feature type="non-terminal residue" evidence="3">
    <location>
        <position position="1"/>
    </location>
</feature>
<organism evidence="3 4">
    <name type="scientific">Roseinatronobacter thiooxidans</name>
    <dbReference type="NCBI Taxonomy" id="121821"/>
    <lineage>
        <taxon>Bacteria</taxon>
        <taxon>Pseudomonadati</taxon>
        <taxon>Pseudomonadota</taxon>
        <taxon>Alphaproteobacteria</taxon>
        <taxon>Rhodobacterales</taxon>
        <taxon>Paracoccaceae</taxon>
        <taxon>Roseinatronobacter</taxon>
    </lineage>
</organism>
<dbReference type="Pfam" id="PF01695">
    <property type="entry name" value="IstB_IS21"/>
    <property type="match status" value="2"/>
</dbReference>
<dbReference type="InterPro" id="IPR002611">
    <property type="entry name" value="IstB_ATP-bd"/>
</dbReference>
<feature type="domain" description="IstB-like ATP-binding" evidence="2">
    <location>
        <begin position="2"/>
        <end position="71"/>
    </location>
</feature>
<protein>
    <submittedName>
        <fullName evidence="3">IstB-like ATP binding protein</fullName>
    </submittedName>
</protein>
<dbReference type="GO" id="GO:0005524">
    <property type="term" value="F:ATP binding"/>
    <property type="evidence" value="ECO:0007669"/>
    <property type="project" value="InterPro"/>
</dbReference>
<proteinExistence type="predicted"/>
<comment type="caution">
    <text evidence="3">The sequence shown here is derived from an EMBL/GenBank/DDBJ whole genome shotgun (WGS) entry which is preliminary data.</text>
</comment>
<name>A0A2W7PSH3_9RHOB</name>
<gene>
    <name evidence="3" type="ORF">LY56_03046</name>
</gene>
<feature type="region of interest" description="Disordered" evidence="1">
    <location>
        <begin position="156"/>
        <end position="175"/>
    </location>
</feature>
<evidence type="ECO:0000259" key="2">
    <source>
        <dbReference type="Pfam" id="PF01695"/>
    </source>
</evidence>
<dbReference type="SUPFAM" id="SSF52540">
    <property type="entry name" value="P-loop containing nucleoside triphosphate hydrolases"/>
    <property type="match status" value="1"/>
</dbReference>
<sequence length="175" mass="19631">SHVATALGIQAIEHHRKRVRFFSTVELVNALEQEKAQGKAGKIAEALVKTDLVILDELGYLPFSASGGALVRRANSPPDCLLILLTPPPEQALRTHQRHHHHQPELQRMGRSPWASDQWRLHGSLFGDAKMTTALLDRLTHRCHILETGNDSYRFKASSETAKKKRRETPALTPE</sequence>
<dbReference type="AlphaFoldDB" id="A0A2W7PSH3"/>
<keyword evidence="4" id="KW-1185">Reference proteome</keyword>